<evidence type="ECO:0000313" key="2">
    <source>
        <dbReference type="EMBL" id="KAK9423137.1"/>
    </source>
</evidence>
<keyword evidence="3" id="KW-1185">Reference proteome</keyword>
<sequence length="274" mass="30357">MAQDSSASQASGNANKDLGLSKPFSHIFKDYLESSASTSPGNTARAVDASAPEGGQDQADQFIWETWNSFFQVVQHIPYANTGQDKLVKAVRELALLPKEDRKQDWGTLPQLGWVARDWFNRMPSEKHAQSENAAETLGSWININAFLARLGGTGVHSTLDFAIWSLRQALENEESTGAPTLLDCHIQAAAQYVEYEGHILRQRLSLGWKPREAEAQMFKGGALFDGEPGLSDERWKFWVSRFRELADQTSTDEAKSAALRAAKLLDVWGSADI</sequence>
<organism evidence="2 3">
    <name type="scientific">Seiridium unicorne</name>
    <dbReference type="NCBI Taxonomy" id="138068"/>
    <lineage>
        <taxon>Eukaryota</taxon>
        <taxon>Fungi</taxon>
        <taxon>Dikarya</taxon>
        <taxon>Ascomycota</taxon>
        <taxon>Pezizomycotina</taxon>
        <taxon>Sordariomycetes</taxon>
        <taxon>Xylariomycetidae</taxon>
        <taxon>Amphisphaeriales</taxon>
        <taxon>Sporocadaceae</taxon>
        <taxon>Seiridium</taxon>
    </lineage>
</organism>
<evidence type="ECO:0000313" key="3">
    <source>
        <dbReference type="Proteomes" id="UP001408356"/>
    </source>
</evidence>
<dbReference type="EMBL" id="JARVKF010000090">
    <property type="protein sequence ID" value="KAK9423137.1"/>
    <property type="molecule type" value="Genomic_DNA"/>
</dbReference>
<proteinExistence type="predicted"/>
<dbReference type="PANTHER" id="PTHR38797">
    <property type="entry name" value="NUCLEAR PORE COMPLEX PROTEIN NUP85-RELATED"/>
    <property type="match status" value="1"/>
</dbReference>
<evidence type="ECO:0000256" key="1">
    <source>
        <dbReference type="SAM" id="MobiDB-lite"/>
    </source>
</evidence>
<dbReference type="InterPro" id="IPR022085">
    <property type="entry name" value="OpdG"/>
</dbReference>
<dbReference type="Pfam" id="PF12311">
    <property type="entry name" value="DUF3632"/>
    <property type="match status" value="1"/>
</dbReference>
<comment type="caution">
    <text evidence="2">The sequence shown here is derived from an EMBL/GenBank/DDBJ whole genome shotgun (WGS) entry which is preliminary data.</text>
</comment>
<gene>
    <name evidence="2" type="ORF">SUNI508_04431</name>
</gene>
<name>A0ABR2V896_9PEZI</name>
<dbReference type="PANTHER" id="PTHR38797:SF4">
    <property type="entry name" value="NUCLEAR PORE COMPLEX PROTEIN NUP85"/>
    <property type="match status" value="1"/>
</dbReference>
<dbReference type="Proteomes" id="UP001408356">
    <property type="component" value="Unassembled WGS sequence"/>
</dbReference>
<feature type="region of interest" description="Disordered" evidence="1">
    <location>
        <begin position="1"/>
        <end position="21"/>
    </location>
</feature>
<feature type="compositionally biased region" description="Polar residues" evidence="1">
    <location>
        <begin position="1"/>
        <end position="14"/>
    </location>
</feature>
<accession>A0ABR2V896</accession>
<feature type="region of interest" description="Disordered" evidence="1">
    <location>
        <begin position="34"/>
        <end position="55"/>
    </location>
</feature>
<dbReference type="InterPro" id="IPR053204">
    <property type="entry name" value="Oxopyrrolidines_Biosynth-assoc"/>
</dbReference>
<protein>
    <submittedName>
        <fullName evidence="2">Uncharacterized protein</fullName>
    </submittedName>
</protein>
<reference evidence="2 3" key="1">
    <citation type="journal article" date="2024" name="J. Plant Pathol.">
        <title>Sequence and assembly of the genome of Seiridium unicorne, isolate CBS 538.82, causal agent of cypress canker disease.</title>
        <authorList>
            <person name="Scali E."/>
            <person name="Rocca G.D."/>
            <person name="Danti R."/>
            <person name="Garbelotto M."/>
            <person name="Barberini S."/>
            <person name="Baroncelli R."/>
            <person name="Emiliani G."/>
        </authorList>
    </citation>
    <scope>NUCLEOTIDE SEQUENCE [LARGE SCALE GENOMIC DNA]</scope>
    <source>
        <strain evidence="2 3">BM-138-508</strain>
    </source>
</reference>